<protein>
    <recommendedName>
        <fullName evidence="4">RRM domain-containing protein</fullName>
    </recommendedName>
</protein>
<feature type="compositionally biased region" description="Acidic residues" evidence="1">
    <location>
        <begin position="421"/>
        <end position="432"/>
    </location>
</feature>
<evidence type="ECO:0000313" key="2">
    <source>
        <dbReference type="EMBL" id="KAL2065347.1"/>
    </source>
</evidence>
<gene>
    <name evidence="2" type="ORF">VTL71DRAFT_3016</name>
</gene>
<comment type="caution">
    <text evidence="2">The sequence shown here is derived from an EMBL/GenBank/DDBJ whole genome shotgun (WGS) entry which is preliminary data.</text>
</comment>
<dbReference type="CDD" id="cd00590">
    <property type="entry name" value="RRM_SF"/>
    <property type="match status" value="1"/>
</dbReference>
<keyword evidence="3" id="KW-1185">Reference proteome</keyword>
<feature type="compositionally biased region" description="Acidic residues" evidence="1">
    <location>
        <begin position="383"/>
        <end position="392"/>
    </location>
</feature>
<evidence type="ECO:0000256" key="1">
    <source>
        <dbReference type="SAM" id="MobiDB-lite"/>
    </source>
</evidence>
<feature type="region of interest" description="Disordered" evidence="1">
    <location>
        <begin position="311"/>
        <end position="331"/>
    </location>
</feature>
<evidence type="ECO:0000313" key="3">
    <source>
        <dbReference type="Proteomes" id="UP001595075"/>
    </source>
</evidence>
<evidence type="ECO:0008006" key="4">
    <source>
        <dbReference type="Google" id="ProtNLM"/>
    </source>
</evidence>
<reference evidence="2 3" key="1">
    <citation type="journal article" date="2024" name="Commun. Biol.">
        <title>Comparative genomic analysis of thermophilic fungi reveals convergent evolutionary adaptations and gene losses.</title>
        <authorList>
            <person name="Steindorff A.S."/>
            <person name="Aguilar-Pontes M.V."/>
            <person name="Robinson A.J."/>
            <person name="Andreopoulos B."/>
            <person name="LaButti K."/>
            <person name="Kuo A."/>
            <person name="Mondo S."/>
            <person name="Riley R."/>
            <person name="Otillar R."/>
            <person name="Haridas S."/>
            <person name="Lipzen A."/>
            <person name="Grimwood J."/>
            <person name="Schmutz J."/>
            <person name="Clum A."/>
            <person name="Reid I.D."/>
            <person name="Moisan M.C."/>
            <person name="Butler G."/>
            <person name="Nguyen T.T.M."/>
            <person name="Dewar K."/>
            <person name="Conant G."/>
            <person name="Drula E."/>
            <person name="Henrissat B."/>
            <person name="Hansel C."/>
            <person name="Singer S."/>
            <person name="Hutchinson M.I."/>
            <person name="de Vries R.P."/>
            <person name="Natvig D.O."/>
            <person name="Powell A.J."/>
            <person name="Tsang A."/>
            <person name="Grigoriev I.V."/>
        </authorList>
    </citation>
    <scope>NUCLEOTIDE SEQUENCE [LARGE SCALE GENOMIC DNA]</scope>
    <source>
        <strain evidence="2 3">CBS 494.80</strain>
    </source>
</reference>
<proteinExistence type="predicted"/>
<dbReference type="Proteomes" id="UP001595075">
    <property type="component" value="Unassembled WGS sequence"/>
</dbReference>
<dbReference type="EMBL" id="JAZHXI010000012">
    <property type="protein sequence ID" value="KAL2065347.1"/>
    <property type="molecule type" value="Genomic_DNA"/>
</dbReference>
<feature type="region of interest" description="Disordered" evidence="1">
    <location>
        <begin position="383"/>
        <end position="432"/>
    </location>
</feature>
<accession>A0ABR4C5Y3</accession>
<organism evidence="2 3">
    <name type="scientific">Oculimacula yallundae</name>
    <dbReference type="NCBI Taxonomy" id="86028"/>
    <lineage>
        <taxon>Eukaryota</taxon>
        <taxon>Fungi</taxon>
        <taxon>Dikarya</taxon>
        <taxon>Ascomycota</taxon>
        <taxon>Pezizomycotina</taxon>
        <taxon>Leotiomycetes</taxon>
        <taxon>Helotiales</taxon>
        <taxon>Ploettnerulaceae</taxon>
        <taxon>Oculimacula</taxon>
    </lineage>
</organism>
<sequence>MNGEKKIYGMVSFEDSESAHIAQHTMNGAQLRRNKLRLVLTSTMTLSEIKSSVSTDPLGSSDIQVHKIASDYRKEKSLKDLRLNCEKLLSEKKRIASEKWEKIHHPRLERLANSLGGGNMITEVTALDRIIEDIDNNYHHESELGRNLRVWKIHFELFDKAAATVLQLREEFTDKHMFKPSSEDEPDLENKRGMLLAKLAAMAENLKKLRVLEKLFSTDLNFRFRGEQPYELRLRYTREWIIHHWGSSPDCFIDWDDGHDVCFQQVDEVLANMKKVKTLIHNLYTDGIARLKIAGLEPVFVPRLWATQESEDRHKPRAVQNSSGLRGTEPESRLTLENLSIGADLDLAHWDDENMANADLKDEVLDNTFDDNDEYPQDQEMYEERVEDEQVDTGEAQGGDILPLDMKAVAEQGDTVHADLSEDDLEEGELLE</sequence>
<name>A0ABR4C5Y3_9HELO</name>